<evidence type="ECO:0000259" key="1">
    <source>
        <dbReference type="Pfam" id="PF17667"/>
    </source>
</evidence>
<evidence type="ECO:0000313" key="2">
    <source>
        <dbReference type="EMBL" id="KAE9388523.1"/>
    </source>
</evidence>
<dbReference type="AlphaFoldDB" id="A0A6A4GSZ2"/>
<evidence type="ECO:0000313" key="3">
    <source>
        <dbReference type="Proteomes" id="UP000799118"/>
    </source>
</evidence>
<dbReference type="Pfam" id="PF17667">
    <property type="entry name" value="Pkinase_fungal"/>
    <property type="match status" value="1"/>
</dbReference>
<organism evidence="2 3">
    <name type="scientific">Gymnopus androsaceus JB14</name>
    <dbReference type="NCBI Taxonomy" id="1447944"/>
    <lineage>
        <taxon>Eukaryota</taxon>
        <taxon>Fungi</taxon>
        <taxon>Dikarya</taxon>
        <taxon>Basidiomycota</taxon>
        <taxon>Agaricomycotina</taxon>
        <taxon>Agaricomycetes</taxon>
        <taxon>Agaricomycetidae</taxon>
        <taxon>Agaricales</taxon>
        <taxon>Marasmiineae</taxon>
        <taxon>Omphalotaceae</taxon>
        <taxon>Gymnopus</taxon>
    </lineage>
</organism>
<protein>
    <recommendedName>
        <fullName evidence="1">Fungal-type protein kinase domain-containing protein</fullName>
    </recommendedName>
</protein>
<feature type="non-terminal residue" evidence="2">
    <location>
        <position position="1"/>
    </location>
</feature>
<dbReference type="Gene3D" id="1.10.510.10">
    <property type="entry name" value="Transferase(Phosphotransferase) domain 1"/>
    <property type="match status" value="1"/>
</dbReference>
<name>A0A6A4GSZ2_9AGAR</name>
<gene>
    <name evidence="2" type="ORF">BT96DRAFT_836105</name>
</gene>
<dbReference type="EMBL" id="ML769739">
    <property type="protein sequence ID" value="KAE9388523.1"/>
    <property type="molecule type" value="Genomic_DNA"/>
</dbReference>
<dbReference type="InterPro" id="IPR040976">
    <property type="entry name" value="Pkinase_fungal"/>
</dbReference>
<dbReference type="PANTHER" id="PTHR38248">
    <property type="entry name" value="FUNK1 6"/>
    <property type="match status" value="1"/>
</dbReference>
<sequence length="352" mass="40751">LWKVCIRNRFFFVSRPLTRNHHSPLGRGTRCFVAVDCDTMELCALKDTWRVAGYQREGEVYQWLHKNSVRNIGNILAEGDVAGSLHSCGSFDSNWKLPSDSTIRKHIHYRIVLDVVGEPLSAFKSTWELNKMMLDAVEAHHDAVVKAGIHHHDISERNIIIVRPNNAPPIGYLIDWEFSKYDEDGGRVYEKTVFNPPRSTFQFMAARLLSPDPVPRTLGDDLESFMLVYLWIAALYAPNNMNAVERGQVLEMFDSRNPVFRRSCMSSGHTTPYNYRLRSTFLRAILMKLMHAFSFRYSAPLEWMDNAEEHYQNAQKVETHDFMIQALQEGLRNEEWKAIADHAEEQKWTDQG</sequence>
<dbReference type="Proteomes" id="UP000799118">
    <property type="component" value="Unassembled WGS sequence"/>
</dbReference>
<keyword evidence="3" id="KW-1185">Reference proteome</keyword>
<dbReference type="SUPFAM" id="SSF56112">
    <property type="entry name" value="Protein kinase-like (PK-like)"/>
    <property type="match status" value="1"/>
</dbReference>
<dbReference type="InterPro" id="IPR011009">
    <property type="entry name" value="Kinase-like_dom_sf"/>
</dbReference>
<feature type="domain" description="Fungal-type protein kinase" evidence="1">
    <location>
        <begin position="14"/>
        <end position="232"/>
    </location>
</feature>
<proteinExistence type="predicted"/>
<accession>A0A6A4GSZ2</accession>
<dbReference type="OrthoDB" id="5592585at2759"/>
<dbReference type="PANTHER" id="PTHR38248:SF2">
    <property type="entry name" value="FUNK1 11"/>
    <property type="match status" value="1"/>
</dbReference>
<reference evidence="2" key="1">
    <citation type="journal article" date="2019" name="Environ. Microbiol.">
        <title>Fungal ecological strategies reflected in gene transcription - a case study of two litter decomposers.</title>
        <authorList>
            <person name="Barbi F."/>
            <person name="Kohler A."/>
            <person name="Barry K."/>
            <person name="Baskaran P."/>
            <person name="Daum C."/>
            <person name="Fauchery L."/>
            <person name="Ihrmark K."/>
            <person name="Kuo A."/>
            <person name="LaButti K."/>
            <person name="Lipzen A."/>
            <person name="Morin E."/>
            <person name="Grigoriev I.V."/>
            <person name="Henrissat B."/>
            <person name="Lindahl B."/>
            <person name="Martin F."/>
        </authorList>
    </citation>
    <scope>NUCLEOTIDE SEQUENCE</scope>
    <source>
        <strain evidence="2">JB14</strain>
    </source>
</reference>